<dbReference type="InterPro" id="IPR049226">
    <property type="entry name" value="DUF6823"/>
</dbReference>
<evidence type="ECO:0000313" key="3">
    <source>
        <dbReference type="Proteomes" id="UP000247409"/>
    </source>
</evidence>
<dbReference type="OrthoDB" id="199317at2759"/>
<name>A0A2V3J394_9FLOR</name>
<proteinExistence type="predicted"/>
<organism evidence="2 3">
    <name type="scientific">Gracilariopsis chorda</name>
    <dbReference type="NCBI Taxonomy" id="448386"/>
    <lineage>
        <taxon>Eukaryota</taxon>
        <taxon>Rhodophyta</taxon>
        <taxon>Florideophyceae</taxon>
        <taxon>Rhodymeniophycidae</taxon>
        <taxon>Gracilariales</taxon>
        <taxon>Gracilariaceae</taxon>
        <taxon>Gracilariopsis</taxon>
    </lineage>
</organism>
<protein>
    <submittedName>
        <fullName evidence="2">Uncharacterized protein</fullName>
    </submittedName>
</protein>
<dbReference type="EMBL" id="NBIV01000011">
    <property type="protein sequence ID" value="PXF48803.1"/>
    <property type="molecule type" value="Genomic_DNA"/>
</dbReference>
<dbReference type="AlphaFoldDB" id="A0A2V3J394"/>
<gene>
    <name evidence="2" type="ORF">BWQ96_01359</name>
</gene>
<feature type="compositionally biased region" description="Polar residues" evidence="1">
    <location>
        <begin position="15"/>
        <end position="24"/>
    </location>
</feature>
<evidence type="ECO:0000313" key="2">
    <source>
        <dbReference type="EMBL" id="PXF48803.1"/>
    </source>
</evidence>
<comment type="caution">
    <text evidence="2">The sequence shown here is derived from an EMBL/GenBank/DDBJ whole genome shotgun (WGS) entry which is preliminary data.</text>
</comment>
<evidence type="ECO:0000256" key="1">
    <source>
        <dbReference type="SAM" id="MobiDB-lite"/>
    </source>
</evidence>
<dbReference type="Proteomes" id="UP000247409">
    <property type="component" value="Unassembled WGS sequence"/>
</dbReference>
<sequence length="179" mass="20593">MTAFVSLSPLPPAHSNASHPSTCARTAPRMGPWKKGEKDEAFRQQQEILARRRDAKRQDKYFKQVRERRDTVEEHFDNRTLKVKEGEDPIVEWRKMKENGFIDEDVGYTEEEESGIPIPMASFGIPKYDRGARFDLKLPHVEHGYTDPDADVMAKVANAFKNMLRFGKKADAKDAENKQ</sequence>
<dbReference type="Pfam" id="PF20709">
    <property type="entry name" value="DUF6823"/>
    <property type="match status" value="1"/>
</dbReference>
<reference evidence="2 3" key="1">
    <citation type="journal article" date="2018" name="Mol. Biol. Evol.">
        <title>Analysis of the draft genome of the red seaweed Gracilariopsis chorda provides insights into genome size evolution in Rhodophyta.</title>
        <authorList>
            <person name="Lee J."/>
            <person name="Yang E.C."/>
            <person name="Graf L."/>
            <person name="Yang J.H."/>
            <person name="Qiu H."/>
            <person name="Zel Zion U."/>
            <person name="Chan C.X."/>
            <person name="Stephens T.G."/>
            <person name="Weber A.P.M."/>
            <person name="Boo G.H."/>
            <person name="Boo S.M."/>
            <person name="Kim K.M."/>
            <person name="Shin Y."/>
            <person name="Jung M."/>
            <person name="Lee S.J."/>
            <person name="Yim H.S."/>
            <person name="Lee J.H."/>
            <person name="Bhattacharya D."/>
            <person name="Yoon H.S."/>
        </authorList>
    </citation>
    <scope>NUCLEOTIDE SEQUENCE [LARGE SCALE GENOMIC DNA]</scope>
    <source>
        <strain evidence="2 3">SKKU-2015</strain>
        <tissue evidence="2">Whole body</tissue>
    </source>
</reference>
<feature type="region of interest" description="Disordered" evidence="1">
    <location>
        <begin position="1"/>
        <end position="41"/>
    </location>
</feature>
<accession>A0A2V3J394</accession>
<keyword evidence="3" id="KW-1185">Reference proteome</keyword>